<evidence type="ECO:0000313" key="1">
    <source>
        <dbReference type="EMBL" id="KAF6140693.1"/>
    </source>
</evidence>
<comment type="caution">
    <text evidence="1">The sequence shown here is derived from an EMBL/GenBank/DDBJ whole genome shotgun (WGS) entry which is preliminary data.</text>
</comment>
<dbReference type="PANTHER" id="PTHR33334">
    <property type="entry name" value="PROTEIN LNK1"/>
    <property type="match status" value="1"/>
</dbReference>
<gene>
    <name evidence="1" type="ORF">GIB67_013986</name>
</gene>
<dbReference type="InterPro" id="IPR039928">
    <property type="entry name" value="LNK"/>
</dbReference>
<dbReference type="GO" id="GO:0006355">
    <property type="term" value="P:regulation of DNA-templated transcription"/>
    <property type="evidence" value="ECO:0007669"/>
    <property type="project" value="InterPro"/>
</dbReference>
<evidence type="ECO:0000313" key="2">
    <source>
        <dbReference type="Proteomes" id="UP000541444"/>
    </source>
</evidence>
<name>A0A7J7LDI8_9MAGN</name>
<protein>
    <recommendedName>
        <fullName evidence="3">Protein LNK1</fullName>
    </recommendedName>
</protein>
<dbReference type="GO" id="GO:0007623">
    <property type="term" value="P:circadian rhythm"/>
    <property type="evidence" value="ECO:0007669"/>
    <property type="project" value="InterPro"/>
</dbReference>
<dbReference type="EMBL" id="JACGCM010002358">
    <property type="protein sequence ID" value="KAF6140693.1"/>
    <property type="molecule type" value="Genomic_DNA"/>
</dbReference>
<dbReference type="AlphaFoldDB" id="A0A7J7LDI8"/>
<dbReference type="PANTHER" id="PTHR33334:SF8">
    <property type="entry name" value="PROTEIN LNK1"/>
    <property type="match status" value="1"/>
</dbReference>
<dbReference type="Proteomes" id="UP000541444">
    <property type="component" value="Unassembled WGS sequence"/>
</dbReference>
<proteinExistence type="predicted"/>
<accession>A0A7J7LDI8</accession>
<dbReference type="OrthoDB" id="618331at2759"/>
<sequence length="604" mass="67069">MQFFFTFASISADYCNALQLDDIVWDEFGESDDHIVPHPGCKREGDCANQGDCHKKLRHEALNTSRKNAGGNSPVKDVIQGKEETTFPTIKAEKTRILEKGTWSCTPDGSLASADANVSGNYYKSSNIASMGNGFCEDEAILRNRVAATDNNLCRFPPDDISPTDSDLTFFGTEDKENTDLLYFGWPDIENFEDVDRMFRSCDTTFGQRNTSNDEDFSLFSSSSRAFIGSGDAPMPDFKSSCSDLSGLNNSLKQCEANMNFMPTGVAPLLPNPDKRDVPDAFTTSSLELHGNASATLGHSYDGNWFDTNTENKRGSLSKEQINLQKKLSKRRNQSEGKRKNQFSEYLSGGSIYGQHFARFSHSVPSAMQIFPSSAIPQHSQNQGVNSFMHPYIPYVYPEYNHPSHQNPITPTGPHIESKNKRDLSGHRTLTNQVLVQKQSYQSQDKAEAHGEVGRVNLESPADVDSSNVQESPCMSSVLSNEIPLETSFLQLQYVMGQLDIRTKLCIRDSLYRLARNAEQRHTSGDVNSSNNDTSGVLTTEETDTCTEFMDIETDTNPIDRSIAHLLFHRSADPSIDPANDALPFDSRTMKEATGDVSLMITDQ</sequence>
<reference evidence="1 2" key="1">
    <citation type="journal article" date="2020" name="IScience">
        <title>Genome Sequencing of the Endangered Kingdonia uniflora (Circaeasteraceae, Ranunculales) Reveals Potential Mechanisms of Evolutionary Specialization.</title>
        <authorList>
            <person name="Sun Y."/>
            <person name="Deng T."/>
            <person name="Zhang A."/>
            <person name="Moore M.J."/>
            <person name="Landis J.B."/>
            <person name="Lin N."/>
            <person name="Zhang H."/>
            <person name="Zhang X."/>
            <person name="Huang J."/>
            <person name="Zhang X."/>
            <person name="Sun H."/>
            <person name="Wang H."/>
        </authorList>
    </citation>
    <scope>NUCLEOTIDE SEQUENCE [LARGE SCALE GENOMIC DNA]</scope>
    <source>
        <strain evidence="1">TB1705</strain>
        <tissue evidence="1">Leaf</tissue>
    </source>
</reference>
<evidence type="ECO:0008006" key="3">
    <source>
        <dbReference type="Google" id="ProtNLM"/>
    </source>
</evidence>
<keyword evidence="2" id="KW-1185">Reference proteome</keyword>
<organism evidence="1 2">
    <name type="scientific">Kingdonia uniflora</name>
    <dbReference type="NCBI Taxonomy" id="39325"/>
    <lineage>
        <taxon>Eukaryota</taxon>
        <taxon>Viridiplantae</taxon>
        <taxon>Streptophyta</taxon>
        <taxon>Embryophyta</taxon>
        <taxon>Tracheophyta</taxon>
        <taxon>Spermatophyta</taxon>
        <taxon>Magnoliopsida</taxon>
        <taxon>Ranunculales</taxon>
        <taxon>Circaeasteraceae</taxon>
        <taxon>Kingdonia</taxon>
    </lineage>
</organism>